<name>A0ACC0CGJ0_CATRO</name>
<dbReference type="Proteomes" id="UP001060085">
    <property type="component" value="Linkage Group LG01"/>
</dbReference>
<comment type="caution">
    <text evidence="1">The sequence shown here is derived from an EMBL/GenBank/DDBJ whole genome shotgun (WGS) entry which is preliminary data.</text>
</comment>
<evidence type="ECO:0000313" key="1">
    <source>
        <dbReference type="EMBL" id="KAI5684015.1"/>
    </source>
</evidence>
<sequence length="547" mass="58799">MGFSCKYKDSTFLGNICAYTSMRYSDLVVFLVLMMTLWGIQSIEAYGTFGFDIHHRYSDAVKGFFDFDGLPEKGTLEYYSAMANRDRIIRGRHLADVTPVTFVDGNETVRINGLGYLYYANVSVGNPGTWFLVALDTGSDLFWLPCNCRSCVGALVTRSGQRINLNIYSPNASSTSTVVSCNSMICGETRACSASRNACAYQINYLSNGTSSTGILVEDVLHLATDDSQQKAVDAPITLGCGIVQTGGFLNGAAPNGLFGLGMDNISVPSTLANKGLAANSFSMCFGPDGIGRIVFGDKGSSDQGETPFNLHQSHPTYNISITQVAVEDNVSSVNFDAIFDSGTSFTYVDDPAYSIITKNFDSQVQEPRHQSDSNIPFEYCYDLSPTQTSFSAPTLNLTMKGGSQFFVTRPIEIFGVKGNGTVFCLGVLKSGDVNIIGQNFMTGYRVVFDREKMILGWKASDCYDAAGKTKTGSNTLPINRNTTGAPTPSSIVPEATSGKGSSGSPVSNSIPPPPSSANPKPATNMNLLAIILFCFFSHYLIILSSS</sequence>
<accession>A0ACC0CGJ0</accession>
<keyword evidence="2" id="KW-1185">Reference proteome</keyword>
<evidence type="ECO:0000313" key="2">
    <source>
        <dbReference type="Proteomes" id="UP001060085"/>
    </source>
</evidence>
<reference evidence="2" key="1">
    <citation type="journal article" date="2023" name="Nat. Plants">
        <title>Single-cell RNA sequencing provides a high-resolution roadmap for understanding the multicellular compartmentation of specialized metabolism.</title>
        <authorList>
            <person name="Sun S."/>
            <person name="Shen X."/>
            <person name="Li Y."/>
            <person name="Li Y."/>
            <person name="Wang S."/>
            <person name="Li R."/>
            <person name="Zhang H."/>
            <person name="Shen G."/>
            <person name="Guo B."/>
            <person name="Wei J."/>
            <person name="Xu J."/>
            <person name="St-Pierre B."/>
            <person name="Chen S."/>
            <person name="Sun C."/>
        </authorList>
    </citation>
    <scope>NUCLEOTIDE SEQUENCE [LARGE SCALE GENOMIC DNA]</scope>
</reference>
<organism evidence="1 2">
    <name type="scientific">Catharanthus roseus</name>
    <name type="common">Madagascar periwinkle</name>
    <name type="synonym">Vinca rosea</name>
    <dbReference type="NCBI Taxonomy" id="4058"/>
    <lineage>
        <taxon>Eukaryota</taxon>
        <taxon>Viridiplantae</taxon>
        <taxon>Streptophyta</taxon>
        <taxon>Embryophyta</taxon>
        <taxon>Tracheophyta</taxon>
        <taxon>Spermatophyta</taxon>
        <taxon>Magnoliopsida</taxon>
        <taxon>eudicotyledons</taxon>
        <taxon>Gunneridae</taxon>
        <taxon>Pentapetalae</taxon>
        <taxon>asterids</taxon>
        <taxon>lamiids</taxon>
        <taxon>Gentianales</taxon>
        <taxon>Apocynaceae</taxon>
        <taxon>Rauvolfioideae</taxon>
        <taxon>Vinceae</taxon>
        <taxon>Catharanthinae</taxon>
        <taxon>Catharanthus</taxon>
    </lineage>
</organism>
<gene>
    <name evidence="1" type="ORF">M9H77_05243</name>
</gene>
<proteinExistence type="predicted"/>
<dbReference type="EMBL" id="CM044701">
    <property type="protein sequence ID" value="KAI5684015.1"/>
    <property type="molecule type" value="Genomic_DNA"/>
</dbReference>
<protein>
    <submittedName>
        <fullName evidence="1">Uncharacterized protein</fullName>
    </submittedName>
</protein>